<proteinExistence type="inferred from homology"/>
<dbReference type="InterPro" id="IPR000073">
    <property type="entry name" value="AB_hydrolase_1"/>
</dbReference>
<dbReference type="Gene3D" id="3.40.50.1820">
    <property type="entry name" value="alpha/beta hydrolase"/>
    <property type="match status" value="1"/>
</dbReference>
<dbReference type="PANTHER" id="PTHR43722">
    <property type="entry name" value="PROLINE IMINOPEPTIDASE"/>
    <property type="match status" value="1"/>
</dbReference>
<evidence type="ECO:0000256" key="8">
    <source>
        <dbReference type="ARBA" id="ARBA00022801"/>
    </source>
</evidence>
<dbReference type="InterPro" id="IPR029058">
    <property type="entry name" value="AB_hydrolase_fold"/>
</dbReference>
<feature type="domain" description="AB hydrolase-1" evidence="10">
    <location>
        <begin position="127"/>
        <end position="411"/>
    </location>
</feature>
<dbReference type="InterPro" id="IPR002410">
    <property type="entry name" value="Peptidase_S33"/>
</dbReference>
<evidence type="ECO:0000256" key="2">
    <source>
        <dbReference type="ARBA" id="ARBA00004496"/>
    </source>
</evidence>
<protein>
    <recommendedName>
        <fullName evidence="4">prolyl aminopeptidase</fullName>
        <ecNumber evidence="4">3.4.11.5</ecNumber>
    </recommendedName>
    <alternativeName>
        <fullName evidence="9">Prolyl aminopeptidase</fullName>
    </alternativeName>
</protein>
<comment type="similarity">
    <text evidence="3">Belongs to the peptidase S33 family.</text>
</comment>
<accession>A0ABP0JBD7</accession>
<comment type="catalytic activity">
    <reaction evidence="1">
        <text>Release of N-terminal proline from a peptide.</text>
        <dbReference type="EC" id="3.4.11.5"/>
    </reaction>
</comment>
<dbReference type="InterPro" id="IPR005944">
    <property type="entry name" value="Pro_iminopeptidase"/>
</dbReference>
<dbReference type="EMBL" id="CAXAMN010004903">
    <property type="protein sequence ID" value="CAK9011542.1"/>
    <property type="molecule type" value="Genomic_DNA"/>
</dbReference>
<name>A0ABP0JBD7_9DINO</name>
<evidence type="ECO:0000259" key="10">
    <source>
        <dbReference type="Pfam" id="PF00561"/>
    </source>
</evidence>
<dbReference type="SUPFAM" id="SSF53474">
    <property type="entry name" value="alpha/beta-Hydrolases"/>
    <property type="match status" value="1"/>
</dbReference>
<reference evidence="11 12" key="1">
    <citation type="submission" date="2024-02" db="EMBL/GenBank/DDBJ databases">
        <authorList>
            <person name="Chen Y."/>
            <person name="Shah S."/>
            <person name="Dougan E. K."/>
            <person name="Thang M."/>
            <person name="Chan C."/>
        </authorList>
    </citation>
    <scope>NUCLEOTIDE SEQUENCE [LARGE SCALE GENOMIC DNA]</scope>
</reference>
<sequence length="436" mass="47898">MFVAPAPWVNLAGSTSAPTWGRSELGQRGCSSHCDLGRHCFGSRETTFSLWRSCVLGATALAVRERSRARQRSTKPKSYRKFQASVKVEKRSLHKSGDVLSTGTLPVGDGFELYYEEHGHADGIPAVFLHGGPGAGCSRRMAQLFDPAKYRIILFDQRGCGKSTRKDSSSAEEQIDDNTTWHLVSDLEALREHLKIDRWVVAGGSWGTCLALAYASKFRERVLAMALRAVFLFRSQELEFFCGRSGGASQLAPSAWQSFGSWLPPEISSARAVAAAFRRAALGQDASMSPSDALGKWRAWENFLFSLRERNPQLAECEAASVPALPEVSTPKSPWPKATKFNIQALLTLHYVAERGFLNDAELLDCAKHFDFPLKLIHGQCDCICPAENARDLASAVGQHAELLLTNAGHSQWDTDNIDAFVRATDEIASECLVTC</sequence>
<keyword evidence="7" id="KW-0645">Protease</keyword>
<evidence type="ECO:0000313" key="11">
    <source>
        <dbReference type="EMBL" id="CAK9011542.1"/>
    </source>
</evidence>
<dbReference type="Pfam" id="PF00561">
    <property type="entry name" value="Abhydrolase_1"/>
    <property type="match status" value="1"/>
</dbReference>
<dbReference type="GO" id="GO:0004177">
    <property type="term" value="F:aminopeptidase activity"/>
    <property type="evidence" value="ECO:0007669"/>
    <property type="project" value="UniProtKB-KW"/>
</dbReference>
<keyword evidence="6" id="KW-0963">Cytoplasm</keyword>
<dbReference type="EC" id="3.4.11.5" evidence="4"/>
<keyword evidence="8" id="KW-0378">Hydrolase</keyword>
<organism evidence="11 12">
    <name type="scientific">Durusdinium trenchii</name>
    <dbReference type="NCBI Taxonomy" id="1381693"/>
    <lineage>
        <taxon>Eukaryota</taxon>
        <taxon>Sar</taxon>
        <taxon>Alveolata</taxon>
        <taxon>Dinophyceae</taxon>
        <taxon>Suessiales</taxon>
        <taxon>Symbiodiniaceae</taxon>
        <taxon>Durusdinium</taxon>
    </lineage>
</organism>
<comment type="subcellular location">
    <subcellularLocation>
        <location evidence="2">Cytoplasm</location>
    </subcellularLocation>
</comment>
<dbReference type="Proteomes" id="UP001642484">
    <property type="component" value="Unassembled WGS sequence"/>
</dbReference>
<comment type="caution">
    <text evidence="11">The sequence shown here is derived from an EMBL/GenBank/DDBJ whole genome shotgun (WGS) entry which is preliminary data.</text>
</comment>
<keyword evidence="5" id="KW-0031">Aminopeptidase</keyword>
<evidence type="ECO:0000256" key="4">
    <source>
        <dbReference type="ARBA" id="ARBA00012568"/>
    </source>
</evidence>
<evidence type="ECO:0000256" key="7">
    <source>
        <dbReference type="ARBA" id="ARBA00022670"/>
    </source>
</evidence>
<evidence type="ECO:0000256" key="5">
    <source>
        <dbReference type="ARBA" id="ARBA00022438"/>
    </source>
</evidence>
<evidence type="ECO:0000256" key="6">
    <source>
        <dbReference type="ARBA" id="ARBA00022490"/>
    </source>
</evidence>
<evidence type="ECO:0000256" key="9">
    <source>
        <dbReference type="ARBA" id="ARBA00029605"/>
    </source>
</evidence>
<gene>
    <name evidence="11" type="ORF">CCMP2556_LOCUS10503</name>
</gene>
<keyword evidence="12" id="KW-1185">Reference proteome</keyword>
<dbReference type="PRINTS" id="PR00793">
    <property type="entry name" value="PROAMNOPTASE"/>
</dbReference>
<dbReference type="PANTHER" id="PTHR43722:SF1">
    <property type="entry name" value="PROLINE IMINOPEPTIDASE"/>
    <property type="match status" value="1"/>
</dbReference>
<evidence type="ECO:0000256" key="3">
    <source>
        <dbReference type="ARBA" id="ARBA00010088"/>
    </source>
</evidence>
<evidence type="ECO:0000256" key="1">
    <source>
        <dbReference type="ARBA" id="ARBA00001585"/>
    </source>
</evidence>
<evidence type="ECO:0000313" key="12">
    <source>
        <dbReference type="Proteomes" id="UP001642484"/>
    </source>
</evidence>